<dbReference type="InterPro" id="IPR012675">
    <property type="entry name" value="Beta-grasp_dom_sf"/>
</dbReference>
<proteinExistence type="predicted"/>
<dbReference type="EMBL" id="BARS01044290">
    <property type="protein sequence ID" value="GAG34623.1"/>
    <property type="molecule type" value="Genomic_DNA"/>
</dbReference>
<dbReference type="Pfam" id="PF06071">
    <property type="entry name" value="YchF-GTPase_C"/>
    <property type="match status" value="1"/>
</dbReference>
<evidence type="ECO:0000313" key="4">
    <source>
        <dbReference type="EMBL" id="GAG34623.1"/>
    </source>
</evidence>
<gene>
    <name evidence="4" type="ORF">S01H1_66946</name>
</gene>
<keyword evidence="2" id="KW-0067">ATP-binding</keyword>
<dbReference type="GO" id="GO:0005524">
    <property type="term" value="F:ATP binding"/>
    <property type="evidence" value="ECO:0007669"/>
    <property type="project" value="UniProtKB-KW"/>
</dbReference>
<dbReference type="SUPFAM" id="SSF81271">
    <property type="entry name" value="TGS-like"/>
    <property type="match status" value="1"/>
</dbReference>
<feature type="domain" description="YchF C-terminal" evidence="3">
    <location>
        <begin position="17"/>
        <end position="100"/>
    </location>
</feature>
<dbReference type="GO" id="GO:0005737">
    <property type="term" value="C:cytoplasm"/>
    <property type="evidence" value="ECO:0007669"/>
    <property type="project" value="TreeGrafter"/>
</dbReference>
<name>X0XD93_9ZZZZ</name>
<keyword evidence="1" id="KW-0547">Nucleotide-binding</keyword>
<dbReference type="GO" id="GO:0016887">
    <property type="term" value="F:ATP hydrolysis activity"/>
    <property type="evidence" value="ECO:0007669"/>
    <property type="project" value="TreeGrafter"/>
</dbReference>
<feature type="non-terminal residue" evidence="4">
    <location>
        <position position="1"/>
    </location>
</feature>
<evidence type="ECO:0000256" key="2">
    <source>
        <dbReference type="ARBA" id="ARBA00022840"/>
    </source>
</evidence>
<evidence type="ECO:0000256" key="1">
    <source>
        <dbReference type="ARBA" id="ARBA00022741"/>
    </source>
</evidence>
<dbReference type="Gene3D" id="3.40.50.300">
    <property type="entry name" value="P-loop containing nucleotide triphosphate hydrolases"/>
    <property type="match status" value="1"/>
</dbReference>
<dbReference type="PANTHER" id="PTHR23305">
    <property type="entry name" value="OBG GTPASE FAMILY"/>
    <property type="match status" value="1"/>
</dbReference>
<dbReference type="InterPro" id="IPR012676">
    <property type="entry name" value="TGS-like"/>
</dbReference>
<dbReference type="InterPro" id="IPR027417">
    <property type="entry name" value="P-loop_NTPase"/>
</dbReference>
<dbReference type="Gene3D" id="3.10.20.30">
    <property type="match status" value="1"/>
</dbReference>
<organism evidence="4">
    <name type="scientific">marine sediment metagenome</name>
    <dbReference type="NCBI Taxonomy" id="412755"/>
    <lineage>
        <taxon>unclassified sequences</taxon>
        <taxon>metagenomes</taxon>
        <taxon>ecological metagenomes</taxon>
    </lineage>
</organism>
<comment type="caution">
    <text evidence="4">The sequence shown here is derived from an EMBL/GenBank/DDBJ whole genome shotgun (WGS) entry which is preliminary data.</text>
</comment>
<dbReference type="PANTHER" id="PTHR23305:SF18">
    <property type="entry name" value="OBG-TYPE G DOMAIN-CONTAINING PROTEIN"/>
    <property type="match status" value="1"/>
</dbReference>
<protein>
    <recommendedName>
        <fullName evidence="3">YchF C-terminal domain-containing protein</fullName>
    </recommendedName>
</protein>
<dbReference type="AlphaFoldDB" id="X0XD93"/>
<dbReference type="FunFam" id="3.10.20.30:FF:000001">
    <property type="entry name" value="Ribosome-binding ATPase YchF"/>
    <property type="match status" value="1"/>
</dbReference>
<evidence type="ECO:0000259" key="3">
    <source>
        <dbReference type="Pfam" id="PF06071"/>
    </source>
</evidence>
<sequence>ESAASKFVESCYSALGLISFLTVVSNELRAWPIKQGTAALDAAGKVHTDIKRGFIRAETFAFNDLKALGSEKALKAAGKIRLEGKEYVVQDGDIINFRFNV</sequence>
<dbReference type="CDD" id="cd04867">
    <property type="entry name" value="TGS_YchF_OLA1"/>
    <property type="match status" value="1"/>
</dbReference>
<reference evidence="4" key="1">
    <citation type="journal article" date="2014" name="Front. Microbiol.">
        <title>High frequency of phylogenetically diverse reductive dehalogenase-homologous genes in deep subseafloor sedimentary metagenomes.</title>
        <authorList>
            <person name="Kawai M."/>
            <person name="Futagami T."/>
            <person name="Toyoda A."/>
            <person name="Takaki Y."/>
            <person name="Nishi S."/>
            <person name="Hori S."/>
            <person name="Arai W."/>
            <person name="Tsubouchi T."/>
            <person name="Morono Y."/>
            <person name="Uchiyama I."/>
            <person name="Ito T."/>
            <person name="Fujiyama A."/>
            <person name="Inagaki F."/>
            <person name="Takami H."/>
        </authorList>
    </citation>
    <scope>NUCLEOTIDE SEQUENCE</scope>
    <source>
        <strain evidence="4">Expedition CK06-06</strain>
    </source>
</reference>
<dbReference type="InterPro" id="IPR013029">
    <property type="entry name" value="YchF_C"/>
</dbReference>
<accession>X0XD93</accession>